<evidence type="ECO:0000256" key="3">
    <source>
        <dbReference type="ARBA" id="ARBA00022898"/>
    </source>
</evidence>
<dbReference type="Gene3D" id="3.90.1150.10">
    <property type="entry name" value="Aspartate Aminotransferase, domain 1"/>
    <property type="match status" value="1"/>
</dbReference>
<dbReference type="FunFam" id="3.40.640.10:FF:000030">
    <property type="entry name" value="Low-specificity L-threonine aldolase"/>
    <property type="match status" value="1"/>
</dbReference>
<comment type="similarity">
    <text evidence="2">Belongs to the threonine aldolase family.</text>
</comment>
<dbReference type="RefSeq" id="WP_091749703.1">
    <property type="nucleotide sequence ID" value="NZ_FODY01000022.1"/>
</dbReference>
<keyword evidence="3" id="KW-0663">Pyridoxal phosphate</keyword>
<protein>
    <submittedName>
        <fullName evidence="7">L-threonine aldolase</fullName>
    </submittedName>
</protein>
<dbReference type="InterPro" id="IPR015422">
    <property type="entry name" value="PyrdxlP-dep_Trfase_small"/>
</dbReference>
<dbReference type="AlphaFoldDB" id="A0A1H8XD36"/>
<dbReference type="Gene3D" id="3.40.640.10">
    <property type="entry name" value="Type I PLP-dependent aspartate aminotransferase-like (Major domain)"/>
    <property type="match status" value="1"/>
</dbReference>
<dbReference type="GO" id="GO:0005829">
    <property type="term" value="C:cytosol"/>
    <property type="evidence" value="ECO:0007669"/>
    <property type="project" value="TreeGrafter"/>
</dbReference>
<proteinExistence type="inferred from homology"/>
<dbReference type="InterPro" id="IPR015424">
    <property type="entry name" value="PyrdxlP-dep_Trfase"/>
</dbReference>
<reference evidence="7 8" key="1">
    <citation type="submission" date="2016-10" db="EMBL/GenBank/DDBJ databases">
        <authorList>
            <person name="de Groot N.N."/>
        </authorList>
    </citation>
    <scope>NUCLEOTIDE SEQUENCE [LARGE SCALE GENOMIC DNA]</scope>
    <source>
        <strain evidence="7 8">DSM 13305</strain>
    </source>
</reference>
<dbReference type="GO" id="GO:0006567">
    <property type="term" value="P:L-threonine catabolic process"/>
    <property type="evidence" value="ECO:0007669"/>
    <property type="project" value="TreeGrafter"/>
</dbReference>
<comment type="cofactor">
    <cofactor evidence="1">
        <name>pyridoxal 5'-phosphate</name>
        <dbReference type="ChEBI" id="CHEBI:597326"/>
    </cofactor>
</comment>
<dbReference type="PANTHER" id="PTHR48097:SF9">
    <property type="entry name" value="L-THREONINE ALDOLASE"/>
    <property type="match status" value="1"/>
</dbReference>
<accession>A0A1H8XD36</accession>
<dbReference type="EMBL" id="FODY01000022">
    <property type="protein sequence ID" value="SEP37739.1"/>
    <property type="molecule type" value="Genomic_DNA"/>
</dbReference>
<dbReference type="STRING" id="112903.SAMN04490178_12256"/>
<dbReference type="Pfam" id="PF01212">
    <property type="entry name" value="Beta_elim_lyase"/>
    <property type="match status" value="1"/>
</dbReference>
<dbReference type="NCBIfam" id="NF041359">
    <property type="entry name" value="GntG_guanitoxin"/>
    <property type="match status" value="1"/>
</dbReference>
<dbReference type="FunFam" id="3.90.1150.10:FF:000041">
    <property type="entry name" value="Low-specificity L-threonine aldolase"/>
    <property type="match status" value="1"/>
</dbReference>
<dbReference type="Proteomes" id="UP000198847">
    <property type="component" value="Unassembled WGS sequence"/>
</dbReference>
<feature type="modified residue" description="N6-(pyridoxal phosphate)lysine" evidence="5">
    <location>
        <position position="206"/>
    </location>
</feature>
<keyword evidence="4" id="KW-0456">Lyase</keyword>
<keyword evidence="8" id="KW-1185">Reference proteome</keyword>
<organism evidence="7 8">
    <name type="scientific">Propionispora vibrioides</name>
    <dbReference type="NCBI Taxonomy" id="112903"/>
    <lineage>
        <taxon>Bacteria</taxon>
        <taxon>Bacillati</taxon>
        <taxon>Bacillota</taxon>
        <taxon>Negativicutes</taxon>
        <taxon>Selenomonadales</taxon>
        <taxon>Sporomusaceae</taxon>
        <taxon>Propionispora</taxon>
    </lineage>
</organism>
<feature type="domain" description="Aromatic amino acid beta-eliminating lyase/threonine aldolase" evidence="6">
    <location>
        <begin position="8"/>
        <end position="293"/>
    </location>
</feature>
<gene>
    <name evidence="7" type="ORF">SAMN04490178_12256</name>
</gene>
<dbReference type="InterPro" id="IPR023603">
    <property type="entry name" value="Low_specificity_L-TA-like"/>
</dbReference>
<evidence type="ECO:0000313" key="8">
    <source>
        <dbReference type="Proteomes" id="UP000198847"/>
    </source>
</evidence>
<evidence type="ECO:0000259" key="6">
    <source>
        <dbReference type="Pfam" id="PF01212"/>
    </source>
</evidence>
<dbReference type="InterPro" id="IPR015421">
    <property type="entry name" value="PyrdxlP-dep_Trfase_major"/>
</dbReference>
<dbReference type="GO" id="GO:0006545">
    <property type="term" value="P:glycine biosynthetic process"/>
    <property type="evidence" value="ECO:0007669"/>
    <property type="project" value="TreeGrafter"/>
</dbReference>
<dbReference type="SUPFAM" id="SSF53383">
    <property type="entry name" value="PLP-dependent transferases"/>
    <property type="match status" value="1"/>
</dbReference>
<evidence type="ECO:0000256" key="2">
    <source>
        <dbReference type="ARBA" id="ARBA00006966"/>
    </source>
</evidence>
<name>A0A1H8XD36_9FIRM</name>
<dbReference type="GO" id="GO:0008732">
    <property type="term" value="F:L-allo-threonine aldolase activity"/>
    <property type="evidence" value="ECO:0007669"/>
    <property type="project" value="TreeGrafter"/>
</dbReference>
<evidence type="ECO:0000313" key="7">
    <source>
        <dbReference type="EMBL" id="SEP37739.1"/>
    </source>
</evidence>
<dbReference type="PIRSF" id="PIRSF017617">
    <property type="entry name" value="Thr_aldolase"/>
    <property type="match status" value="1"/>
</dbReference>
<dbReference type="OrthoDB" id="9774495at2"/>
<dbReference type="PANTHER" id="PTHR48097">
    <property type="entry name" value="L-THREONINE ALDOLASE-RELATED"/>
    <property type="match status" value="1"/>
</dbReference>
<sequence>MEKTIKIDLRSDTVTSPSEEMREAIYKAKVGDHGYGEDETTVELEEYCAKYFGKEAGLFMASGTMSDQVSIRCWTQAGDEIILDGSYHINYFQAGPSTDLGKILLNTCHSKDGVLRVEDIEKAICNKIRGNLFSRPALISLENTINGYGGTIFPIENLKEVYSFAQKQGIPLHMDGERFLNACIATNIPVKEYALYTDSISTSFSKGLGAPFGSIIMGSKNFIEKAKKYRRWYGGSLHQSGFMAAAALFAIKNNVQRLEVDHHNAKLLGSLLKSSKYLNINLETVQTNMVMLDTRDIGLTAKEFVSLCEKKGVFLYPWHTYTVRAVTHLGISEKDVCLAASKIREVCEGITKRKVG</sequence>
<evidence type="ECO:0000256" key="4">
    <source>
        <dbReference type="ARBA" id="ARBA00023239"/>
    </source>
</evidence>
<dbReference type="InterPro" id="IPR001597">
    <property type="entry name" value="ArAA_b-elim_lyase/Thr_aldolase"/>
</dbReference>
<evidence type="ECO:0000256" key="5">
    <source>
        <dbReference type="PIRSR" id="PIRSR017617-1"/>
    </source>
</evidence>
<evidence type="ECO:0000256" key="1">
    <source>
        <dbReference type="ARBA" id="ARBA00001933"/>
    </source>
</evidence>